<dbReference type="AlphaFoldDB" id="A0A699ZCV8"/>
<dbReference type="EMBL" id="BLLF01001546">
    <property type="protein sequence ID" value="GFH19951.1"/>
    <property type="molecule type" value="Genomic_DNA"/>
</dbReference>
<protein>
    <submittedName>
        <fullName evidence="2">Uncharacterized protein</fullName>
    </submittedName>
</protein>
<reference evidence="2 3" key="1">
    <citation type="submission" date="2020-02" db="EMBL/GenBank/DDBJ databases">
        <title>Draft genome sequence of Haematococcus lacustris strain NIES-144.</title>
        <authorList>
            <person name="Morimoto D."/>
            <person name="Nakagawa S."/>
            <person name="Yoshida T."/>
            <person name="Sawayama S."/>
        </authorList>
    </citation>
    <scope>NUCLEOTIDE SEQUENCE [LARGE SCALE GENOMIC DNA]</scope>
    <source>
        <strain evidence="2 3">NIES-144</strain>
    </source>
</reference>
<organism evidence="2 3">
    <name type="scientific">Haematococcus lacustris</name>
    <name type="common">Green alga</name>
    <name type="synonym">Haematococcus pluvialis</name>
    <dbReference type="NCBI Taxonomy" id="44745"/>
    <lineage>
        <taxon>Eukaryota</taxon>
        <taxon>Viridiplantae</taxon>
        <taxon>Chlorophyta</taxon>
        <taxon>core chlorophytes</taxon>
        <taxon>Chlorophyceae</taxon>
        <taxon>CS clade</taxon>
        <taxon>Chlamydomonadales</taxon>
        <taxon>Haematococcaceae</taxon>
        <taxon>Haematococcus</taxon>
    </lineage>
</organism>
<comment type="caution">
    <text evidence="2">The sequence shown here is derived from an EMBL/GenBank/DDBJ whole genome shotgun (WGS) entry which is preliminary data.</text>
</comment>
<dbReference type="Proteomes" id="UP000485058">
    <property type="component" value="Unassembled WGS sequence"/>
</dbReference>
<evidence type="ECO:0000313" key="2">
    <source>
        <dbReference type="EMBL" id="GFH19951.1"/>
    </source>
</evidence>
<name>A0A699ZCV8_HAELA</name>
<gene>
    <name evidence="2" type="ORF">HaLaN_16989</name>
</gene>
<feature type="compositionally biased region" description="Low complexity" evidence="1">
    <location>
        <begin position="1"/>
        <end position="14"/>
    </location>
</feature>
<sequence>MEPASTSSSDPASSQLPEYKEVELPNDQQLAEFVAELASTVVADAQANLAKPSLDPAAASHLATGHDLAPGNNLAVVPGDPTCCIVHQ</sequence>
<keyword evidence="3" id="KW-1185">Reference proteome</keyword>
<accession>A0A699ZCV8</accession>
<feature type="region of interest" description="Disordered" evidence="1">
    <location>
        <begin position="1"/>
        <end position="20"/>
    </location>
</feature>
<evidence type="ECO:0000256" key="1">
    <source>
        <dbReference type="SAM" id="MobiDB-lite"/>
    </source>
</evidence>
<evidence type="ECO:0000313" key="3">
    <source>
        <dbReference type="Proteomes" id="UP000485058"/>
    </source>
</evidence>
<proteinExistence type="predicted"/>